<sequence>MNEEKVRLSGEMSRGVSSVLPTVNPSSEKTLAEKKAGGLPSVVYVMIWIFFSSSVILFNKWILATLEFPYPVLLTAWHLIFATILTQIMARFTTLLDGRKKQKMNGRIYMRAIVPIGAAFSLSLICGNLTYLYLSVSFIQMLKATTPVAVLITGGIMGTEEVSVQKFINVSAIVVGVVIASFGEIDFVLIGFLYQLGGIIFEAIRINLVSSLLNGQEKMDPLVSLYYFAPICAAMNFTLALFWEIPKVTSAEIHAVGLWTLLANAWVAFMLNVSVVFLIGKTSGLTLTLCGVLKDILLVCLSILIWGTLLSHLQVFGYSIALVGMLYFKTSADQRRELIGSATRSWAEFGSNRPILRKLFVLGLIGTTIYFVLSGLAPTYAPVMDPKKAYDAAKNAVAGAV</sequence>
<proteinExistence type="inferred from homology"/>
<keyword evidence="11" id="KW-1185">Reference proteome</keyword>
<comment type="similarity">
    <text evidence="3">Belongs to the TPT transporter family. SLC35D subfamily.</text>
</comment>
<organism evidence="10 11">
    <name type="scientific">Calycina marina</name>
    <dbReference type="NCBI Taxonomy" id="1763456"/>
    <lineage>
        <taxon>Eukaryota</taxon>
        <taxon>Fungi</taxon>
        <taxon>Dikarya</taxon>
        <taxon>Ascomycota</taxon>
        <taxon>Pezizomycotina</taxon>
        <taxon>Leotiomycetes</taxon>
        <taxon>Helotiales</taxon>
        <taxon>Pezizellaceae</taxon>
        <taxon>Calycina</taxon>
    </lineage>
</organism>
<evidence type="ECO:0000256" key="5">
    <source>
        <dbReference type="ARBA" id="ARBA00022692"/>
    </source>
</evidence>
<gene>
    <name evidence="10" type="ORF">BJ878DRAFT_496338</name>
</gene>
<evidence type="ECO:0000256" key="4">
    <source>
        <dbReference type="ARBA" id="ARBA00011182"/>
    </source>
</evidence>
<keyword evidence="5 8" id="KW-0812">Transmembrane</keyword>
<feature type="transmembrane region" description="Helical" evidence="8">
    <location>
        <begin position="167"/>
        <end position="185"/>
    </location>
</feature>
<evidence type="ECO:0000256" key="1">
    <source>
        <dbReference type="ARBA" id="ARBA00003420"/>
    </source>
</evidence>
<dbReference type="InterPro" id="IPR050186">
    <property type="entry name" value="TPT_transporter"/>
</dbReference>
<name>A0A9P7Z6R6_9HELO</name>
<evidence type="ECO:0000256" key="7">
    <source>
        <dbReference type="ARBA" id="ARBA00023136"/>
    </source>
</evidence>
<evidence type="ECO:0000313" key="10">
    <source>
        <dbReference type="EMBL" id="KAG9246604.1"/>
    </source>
</evidence>
<keyword evidence="7 8" id="KW-0472">Membrane</keyword>
<feature type="domain" description="Sugar phosphate transporter" evidence="9">
    <location>
        <begin position="43"/>
        <end position="327"/>
    </location>
</feature>
<evidence type="ECO:0000259" key="9">
    <source>
        <dbReference type="Pfam" id="PF03151"/>
    </source>
</evidence>
<feature type="transmembrane region" description="Helical" evidence="8">
    <location>
        <begin position="312"/>
        <end position="328"/>
    </location>
</feature>
<feature type="transmembrane region" description="Helical" evidence="8">
    <location>
        <begin position="225"/>
        <end position="243"/>
    </location>
</feature>
<comment type="subcellular location">
    <subcellularLocation>
        <location evidence="2">Endoplasmic reticulum membrane</location>
        <topology evidence="2">Multi-pass membrane protein</topology>
    </subcellularLocation>
</comment>
<dbReference type="OrthoDB" id="6418713at2759"/>
<feature type="transmembrane region" description="Helical" evidence="8">
    <location>
        <begin position="108"/>
        <end position="125"/>
    </location>
</feature>
<protein>
    <submittedName>
        <fullName evidence="10">Triose-phosphate transporter family-domain-containing protein</fullName>
    </submittedName>
</protein>
<evidence type="ECO:0000256" key="2">
    <source>
        <dbReference type="ARBA" id="ARBA00004477"/>
    </source>
</evidence>
<dbReference type="InterPro" id="IPR004853">
    <property type="entry name" value="Sugar_P_trans_dom"/>
</dbReference>
<dbReference type="Proteomes" id="UP000887226">
    <property type="component" value="Unassembled WGS sequence"/>
</dbReference>
<comment type="function">
    <text evidence="1">Involved in the import of GDP-mannose from the cytoplasm into the Golgi lumen.</text>
</comment>
<comment type="caution">
    <text evidence="10">The sequence shown here is derived from an EMBL/GenBank/DDBJ whole genome shotgun (WGS) entry which is preliminary data.</text>
</comment>
<dbReference type="Pfam" id="PF03151">
    <property type="entry name" value="TPT"/>
    <property type="match status" value="1"/>
</dbReference>
<evidence type="ECO:0000256" key="3">
    <source>
        <dbReference type="ARBA" id="ARBA00010425"/>
    </source>
</evidence>
<feature type="transmembrane region" description="Helical" evidence="8">
    <location>
        <begin position="359"/>
        <end position="381"/>
    </location>
</feature>
<dbReference type="EMBL" id="MU253798">
    <property type="protein sequence ID" value="KAG9246604.1"/>
    <property type="molecule type" value="Genomic_DNA"/>
</dbReference>
<feature type="transmembrane region" description="Helical" evidence="8">
    <location>
        <begin position="75"/>
        <end position="96"/>
    </location>
</feature>
<dbReference type="PANTHER" id="PTHR11132">
    <property type="entry name" value="SOLUTE CARRIER FAMILY 35"/>
    <property type="match status" value="1"/>
</dbReference>
<evidence type="ECO:0000313" key="11">
    <source>
        <dbReference type="Proteomes" id="UP000887226"/>
    </source>
</evidence>
<feature type="transmembrane region" description="Helical" evidence="8">
    <location>
        <begin position="255"/>
        <end position="278"/>
    </location>
</feature>
<evidence type="ECO:0000256" key="6">
    <source>
        <dbReference type="ARBA" id="ARBA00022989"/>
    </source>
</evidence>
<comment type="subunit">
    <text evidence="4">Homooligomer.</text>
</comment>
<keyword evidence="6 8" id="KW-1133">Transmembrane helix</keyword>
<dbReference type="AlphaFoldDB" id="A0A9P7Z6R6"/>
<accession>A0A9P7Z6R6</accession>
<evidence type="ECO:0000256" key="8">
    <source>
        <dbReference type="SAM" id="Phobius"/>
    </source>
</evidence>
<feature type="transmembrane region" description="Helical" evidence="8">
    <location>
        <begin position="285"/>
        <end position="306"/>
    </location>
</feature>
<feature type="transmembrane region" description="Helical" evidence="8">
    <location>
        <begin position="42"/>
        <end position="63"/>
    </location>
</feature>
<dbReference type="GO" id="GO:0005789">
    <property type="term" value="C:endoplasmic reticulum membrane"/>
    <property type="evidence" value="ECO:0007669"/>
    <property type="project" value="UniProtKB-SubCell"/>
</dbReference>
<reference evidence="10" key="1">
    <citation type="journal article" date="2021" name="IMA Fungus">
        <title>Genomic characterization of three marine fungi, including Emericellopsis atlantica sp. nov. with signatures of a generalist lifestyle and marine biomass degradation.</title>
        <authorList>
            <person name="Hagestad O.C."/>
            <person name="Hou L."/>
            <person name="Andersen J.H."/>
            <person name="Hansen E.H."/>
            <person name="Altermark B."/>
            <person name="Li C."/>
            <person name="Kuhnert E."/>
            <person name="Cox R.J."/>
            <person name="Crous P.W."/>
            <person name="Spatafora J.W."/>
            <person name="Lail K."/>
            <person name="Amirebrahimi M."/>
            <person name="Lipzen A."/>
            <person name="Pangilinan J."/>
            <person name="Andreopoulos W."/>
            <person name="Hayes R.D."/>
            <person name="Ng V."/>
            <person name="Grigoriev I.V."/>
            <person name="Jackson S.A."/>
            <person name="Sutton T.D.S."/>
            <person name="Dobson A.D.W."/>
            <person name="Rama T."/>
        </authorList>
    </citation>
    <scope>NUCLEOTIDE SEQUENCE</scope>
    <source>
        <strain evidence="10">TRa3180A</strain>
    </source>
</reference>